<dbReference type="EMBL" id="JAJNAY010000001">
    <property type="protein sequence ID" value="MCD1115759.1"/>
    <property type="molecule type" value="Genomic_DNA"/>
</dbReference>
<dbReference type="Proteomes" id="UP001108025">
    <property type="component" value="Unassembled WGS sequence"/>
</dbReference>
<gene>
    <name evidence="1" type="ORF">LO744_02550</name>
</gene>
<proteinExistence type="predicted"/>
<evidence type="ECO:0000313" key="2">
    <source>
        <dbReference type="Proteomes" id="UP001108025"/>
    </source>
</evidence>
<dbReference type="AlphaFoldDB" id="A0A9Q3V2B0"/>
<protein>
    <submittedName>
        <fullName evidence="1">Uncharacterized protein</fullName>
    </submittedName>
</protein>
<name>A0A9Q3V2B0_9FLAO</name>
<accession>A0A9Q3V2B0</accession>
<reference evidence="1" key="1">
    <citation type="submission" date="2021-11" db="EMBL/GenBank/DDBJ databases">
        <title>Description of novel Chryseobacterium species.</title>
        <authorList>
            <person name="Saticioglu I.B."/>
            <person name="Ay H."/>
            <person name="Altun S."/>
            <person name="Duman M."/>
        </authorList>
    </citation>
    <scope>NUCLEOTIDE SEQUENCE</scope>
    <source>
        <strain evidence="1">C-17</strain>
    </source>
</reference>
<evidence type="ECO:0000313" key="1">
    <source>
        <dbReference type="EMBL" id="MCD1115759.1"/>
    </source>
</evidence>
<organism evidence="1 2">
    <name type="scientific">Chryseobacterium turcicum</name>
    <dbReference type="NCBI Taxonomy" id="2898076"/>
    <lineage>
        <taxon>Bacteria</taxon>
        <taxon>Pseudomonadati</taxon>
        <taxon>Bacteroidota</taxon>
        <taxon>Flavobacteriia</taxon>
        <taxon>Flavobacteriales</taxon>
        <taxon>Weeksellaceae</taxon>
        <taxon>Chryseobacterium group</taxon>
        <taxon>Chryseobacterium</taxon>
    </lineage>
</organism>
<keyword evidence="2" id="KW-1185">Reference proteome</keyword>
<dbReference type="RefSeq" id="WP_230667040.1">
    <property type="nucleotide sequence ID" value="NZ_JAJNAY010000001.1"/>
</dbReference>
<sequence length="224" mass="26481">MKYYSLICFLFILIPQSFYSQKVLEENPNWIKYSKVAIINSHSNQTTVYHLKNGKPFLEEIFEDDSLISTTKIDSSIEILEKDTINNTYSSTGNLMRDSEINYFYNDKNQLTSEHGILSVYSKTYQYNKEGLISKQYERQFNGSLGYITGSMNSFSYDKCKNIIENKTKSIRLKDENIILQDYDFKDAVVLNYQYVYNRDCLWIKKYFIDKEGRKTLLNSRLIE</sequence>
<comment type="caution">
    <text evidence="1">The sequence shown here is derived from an EMBL/GenBank/DDBJ whole genome shotgun (WGS) entry which is preliminary data.</text>
</comment>